<name>A0A162P3L8_BACCE</name>
<feature type="transmembrane region" description="Helical" evidence="4">
    <location>
        <begin position="12"/>
        <end position="31"/>
    </location>
</feature>
<dbReference type="GO" id="GO:0004888">
    <property type="term" value="F:transmembrane signaling receptor activity"/>
    <property type="evidence" value="ECO:0007669"/>
    <property type="project" value="TreeGrafter"/>
</dbReference>
<feature type="domain" description="Methyl-accepting transducer" evidence="5">
    <location>
        <begin position="210"/>
        <end position="446"/>
    </location>
</feature>
<dbReference type="Pfam" id="PF00015">
    <property type="entry name" value="MCPsignal"/>
    <property type="match status" value="1"/>
</dbReference>
<dbReference type="EMBL" id="LJKE01000045">
    <property type="protein sequence ID" value="KZD66001.1"/>
    <property type="molecule type" value="Genomic_DNA"/>
</dbReference>
<evidence type="ECO:0000256" key="3">
    <source>
        <dbReference type="PROSITE-ProRule" id="PRU00284"/>
    </source>
</evidence>
<dbReference type="GO" id="GO:0005886">
    <property type="term" value="C:plasma membrane"/>
    <property type="evidence" value="ECO:0007669"/>
    <property type="project" value="TreeGrafter"/>
</dbReference>
<evidence type="ECO:0000313" key="6">
    <source>
        <dbReference type="EMBL" id="KZD66001.1"/>
    </source>
</evidence>
<dbReference type="GO" id="GO:0006935">
    <property type="term" value="P:chemotaxis"/>
    <property type="evidence" value="ECO:0007669"/>
    <property type="project" value="UniProtKB-KW"/>
</dbReference>
<evidence type="ECO:0000313" key="7">
    <source>
        <dbReference type="Proteomes" id="UP000076482"/>
    </source>
</evidence>
<comment type="similarity">
    <text evidence="2">Belongs to the methyl-accepting chemotaxis (MCP) protein family.</text>
</comment>
<feature type="transmembrane region" description="Helical" evidence="4">
    <location>
        <begin position="139"/>
        <end position="160"/>
    </location>
</feature>
<evidence type="ECO:0000256" key="1">
    <source>
        <dbReference type="ARBA" id="ARBA00022500"/>
    </source>
</evidence>
<evidence type="ECO:0000259" key="5">
    <source>
        <dbReference type="PROSITE" id="PS50111"/>
    </source>
</evidence>
<reference evidence="6 7" key="1">
    <citation type="submission" date="2015-09" db="EMBL/GenBank/DDBJ databases">
        <title>Bacillus cereus food isolates.</title>
        <authorList>
            <person name="Boekhorst J."/>
        </authorList>
    </citation>
    <scope>NUCLEOTIDE SEQUENCE [LARGE SCALE GENOMIC DNA]</scope>
    <source>
        <strain evidence="6 7">B4088</strain>
    </source>
</reference>
<feature type="transmembrane region" description="Helical" evidence="4">
    <location>
        <begin position="37"/>
        <end position="55"/>
    </location>
</feature>
<dbReference type="PROSITE" id="PS50111">
    <property type="entry name" value="CHEMOTAXIS_TRANSDUC_2"/>
    <property type="match status" value="1"/>
</dbReference>
<dbReference type="SUPFAM" id="SSF58104">
    <property type="entry name" value="Methyl-accepting chemotaxis protein (MCP) signaling domain"/>
    <property type="match status" value="1"/>
</dbReference>
<dbReference type="AlphaFoldDB" id="A0A162P3L8"/>
<dbReference type="PANTHER" id="PTHR43531:SF11">
    <property type="entry name" value="METHYL-ACCEPTING CHEMOTAXIS PROTEIN 3"/>
    <property type="match status" value="1"/>
</dbReference>
<comment type="caution">
    <text evidence="6">The sequence shown here is derived from an EMBL/GenBank/DDBJ whole genome shotgun (WGS) entry which is preliminary data.</text>
</comment>
<organism evidence="6 7">
    <name type="scientific">Bacillus cereus</name>
    <dbReference type="NCBI Taxonomy" id="1396"/>
    <lineage>
        <taxon>Bacteria</taxon>
        <taxon>Bacillati</taxon>
        <taxon>Bacillota</taxon>
        <taxon>Bacilli</taxon>
        <taxon>Bacillales</taxon>
        <taxon>Bacillaceae</taxon>
        <taxon>Bacillus</taxon>
        <taxon>Bacillus cereus group</taxon>
    </lineage>
</organism>
<proteinExistence type="inferred from homology"/>
<dbReference type="Gene3D" id="1.10.287.950">
    <property type="entry name" value="Methyl-accepting chemotaxis protein"/>
    <property type="match status" value="1"/>
</dbReference>
<dbReference type="PATRIC" id="fig|1396.535.peg.1802"/>
<dbReference type="SMART" id="SM00283">
    <property type="entry name" value="MA"/>
    <property type="match status" value="1"/>
</dbReference>
<sequence>MDQELLIERNQKMFRFNLIFILSNIVVCFLSKKHFDFMVTLFILSALFLLTSYIFTYKWTKYASLPAYHNLIAYFCSWFYLTYQDPSMNKFIFVFTFAVLGTLYQDRKIAGLLSGLSIFAACYFYFFHKDSIYGGYDHVEIKSLFFTLFDLAMIILIISVQMKHSNKLFKNSVKQADEQQKMRQETEKLLEALQKQNSKIVGFQQSLNEKMEKAKDNNDGTYAMLKQLNDLFSEQNEIYTTNKQVIQSFSKEFDSLQHSAQHILTLNAESQTIIKKSVSTLDDLSISTSSFKQTLHKTVNTSNEMVKQTESIEQMVKHIIDIANRTDLLALNANIEAANAGIHGKGFSVVAAEVKKLAVNSSALADEINEVLSSIKNQSLSHKEDMDNAFTMLLTNEKDIISVQNAFGKIKDDRTENDIFLEDLSMKFKGLLVLFEEFYNRIHTLSSMNETTASSLGKMNGTFDIMNATIIEINDDFQKLKNINI</sequence>
<gene>
    <name evidence="6" type="ORF">B4088_2758</name>
</gene>
<keyword evidence="1" id="KW-0145">Chemotaxis</keyword>
<dbReference type="PANTHER" id="PTHR43531">
    <property type="entry name" value="PROTEIN ICFG"/>
    <property type="match status" value="1"/>
</dbReference>
<evidence type="ECO:0000256" key="4">
    <source>
        <dbReference type="SAM" id="Phobius"/>
    </source>
</evidence>
<feature type="transmembrane region" description="Helical" evidence="4">
    <location>
        <begin position="87"/>
        <end position="104"/>
    </location>
</feature>
<keyword evidence="4" id="KW-1133">Transmembrane helix</keyword>
<dbReference type="InterPro" id="IPR051310">
    <property type="entry name" value="MCP_chemotaxis"/>
</dbReference>
<keyword evidence="4" id="KW-0812">Transmembrane</keyword>
<accession>A0A162P3L8</accession>
<evidence type="ECO:0000256" key="2">
    <source>
        <dbReference type="ARBA" id="ARBA00029447"/>
    </source>
</evidence>
<dbReference type="InterPro" id="IPR004089">
    <property type="entry name" value="MCPsignal_dom"/>
</dbReference>
<dbReference type="GO" id="GO:0007165">
    <property type="term" value="P:signal transduction"/>
    <property type="evidence" value="ECO:0007669"/>
    <property type="project" value="UniProtKB-KW"/>
</dbReference>
<feature type="transmembrane region" description="Helical" evidence="4">
    <location>
        <begin position="62"/>
        <end position="81"/>
    </location>
</feature>
<feature type="transmembrane region" description="Helical" evidence="4">
    <location>
        <begin position="109"/>
        <end position="127"/>
    </location>
</feature>
<keyword evidence="3" id="KW-0807">Transducer</keyword>
<protein>
    <submittedName>
        <fullName evidence="6">Methyl-accepting chemotaxis protein</fullName>
    </submittedName>
</protein>
<dbReference type="Proteomes" id="UP000076482">
    <property type="component" value="Unassembled WGS sequence"/>
</dbReference>
<keyword evidence="4" id="KW-0472">Membrane</keyword>